<organism evidence="1 2">
    <name type="scientific">Dehalococcoides mccartyi</name>
    <dbReference type="NCBI Taxonomy" id="61435"/>
    <lineage>
        <taxon>Bacteria</taxon>
        <taxon>Bacillati</taxon>
        <taxon>Chloroflexota</taxon>
        <taxon>Dehalococcoidia</taxon>
        <taxon>Dehalococcoidales</taxon>
        <taxon>Dehalococcoidaceae</taxon>
        <taxon>Dehalococcoides</taxon>
    </lineage>
</organism>
<comment type="caution">
    <text evidence="1">The sequence shown here is derived from an EMBL/GenBank/DDBJ whole genome shotgun (WGS) entry which is preliminary data.</text>
</comment>
<dbReference type="RefSeq" id="WP_058292350.1">
    <property type="nucleotide sequence ID" value="NZ_JGYD01000011.1"/>
</dbReference>
<dbReference type="EMBL" id="JGYD01000011">
    <property type="protein sequence ID" value="KSV18494.1"/>
    <property type="molecule type" value="Genomic_DNA"/>
</dbReference>
<dbReference type="AlphaFoldDB" id="A0A0V8M403"/>
<sequence length="130" mass="13638">MTWKKVMLEGDVAVLSDTVPENVDFNAASAGVATGASRQDHKHDVPEALVGDLAAVDGQAAAVGTANKFVRADHRHALGPLQANLDCNQKQLVGQVIHVAAAAPNSGTEVEGQIYYNATGGDKHPYIWVP</sequence>
<accession>A0A0V8M403</accession>
<gene>
    <name evidence="1" type="ORF">DA01_03060</name>
</gene>
<dbReference type="OrthoDB" id="166509at2"/>
<protein>
    <submittedName>
        <fullName evidence="1">Uncharacterized protein</fullName>
    </submittedName>
</protein>
<dbReference type="Proteomes" id="UP000053577">
    <property type="component" value="Unassembled WGS sequence"/>
</dbReference>
<name>A0A0V8M403_9CHLR</name>
<evidence type="ECO:0000313" key="1">
    <source>
        <dbReference type="EMBL" id="KSV18494.1"/>
    </source>
</evidence>
<reference evidence="1 2" key="1">
    <citation type="journal article" date="2015" name="Sci. Rep.">
        <title>A comparative genomics and reductive dehalogenase gene transcription study of two chloroethene-respiring bacteria, Dehalococcoides mccartyi strains MB and 11a.</title>
        <authorList>
            <person name="Low A."/>
            <person name="Shen Z."/>
            <person name="Cheng D."/>
            <person name="Rogers M.J."/>
            <person name="Lee P.K."/>
            <person name="He J."/>
        </authorList>
    </citation>
    <scope>NUCLEOTIDE SEQUENCE [LARGE SCALE GENOMIC DNA]</scope>
    <source>
        <strain evidence="1 2">MB</strain>
    </source>
</reference>
<dbReference type="PATRIC" id="fig|61435.5.peg.614"/>
<evidence type="ECO:0000313" key="2">
    <source>
        <dbReference type="Proteomes" id="UP000053577"/>
    </source>
</evidence>
<proteinExistence type="predicted"/>